<dbReference type="SUPFAM" id="SSF57903">
    <property type="entry name" value="FYVE/PHD zinc finger"/>
    <property type="match status" value="1"/>
</dbReference>
<dbReference type="Gene3D" id="3.40.50.150">
    <property type="entry name" value="Vaccinia Virus protein VP39"/>
    <property type="match status" value="1"/>
</dbReference>
<evidence type="ECO:0000256" key="4">
    <source>
        <dbReference type="ARBA" id="ARBA00022603"/>
    </source>
</evidence>
<evidence type="ECO:0000259" key="13">
    <source>
        <dbReference type="PROSITE" id="PS50812"/>
    </source>
</evidence>
<evidence type="ECO:0000256" key="3">
    <source>
        <dbReference type="ARBA" id="ARBA00022491"/>
    </source>
</evidence>
<keyword evidence="15" id="KW-1185">Reference proteome</keyword>
<dbReference type="PROSITE" id="PS50812">
    <property type="entry name" value="PWWP"/>
    <property type="match status" value="1"/>
</dbReference>
<feature type="compositionally biased region" description="Polar residues" evidence="12">
    <location>
        <begin position="178"/>
        <end position="202"/>
    </location>
</feature>
<feature type="region of interest" description="Disordered" evidence="12">
    <location>
        <begin position="337"/>
        <end position="400"/>
    </location>
</feature>
<accession>A0ABM4ILE7</accession>
<feature type="domain" description="PHD-type" evidence="14">
    <location>
        <begin position="400"/>
        <end position="532"/>
    </location>
</feature>
<evidence type="ECO:0000256" key="6">
    <source>
        <dbReference type="ARBA" id="ARBA00022691"/>
    </source>
</evidence>
<dbReference type="Gene3D" id="2.30.30.140">
    <property type="match status" value="1"/>
</dbReference>
<dbReference type="PROSITE" id="PS00094">
    <property type="entry name" value="C5_MTASE_1"/>
    <property type="match status" value="1"/>
</dbReference>
<evidence type="ECO:0000256" key="2">
    <source>
        <dbReference type="ARBA" id="ARBA00011975"/>
    </source>
</evidence>
<evidence type="ECO:0000256" key="5">
    <source>
        <dbReference type="ARBA" id="ARBA00022679"/>
    </source>
</evidence>
<reference evidence="16" key="2">
    <citation type="submission" date="2025-08" db="UniProtKB">
        <authorList>
            <consortium name="RefSeq"/>
        </authorList>
    </citation>
    <scope>IDENTIFICATION</scope>
    <source>
        <tissue evidence="16">Tongue muscle</tissue>
    </source>
</reference>
<keyword evidence="4 11" id="KW-0489">Methyltransferase</keyword>
<evidence type="ECO:0000256" key="1">
    <source>
        <dbReference type="ARBA" id="ARBA00004123"/>
    </source>
</evidence>
<dbReference type="CDD" id="cd11728">
    <property type="entry name" value="ADDz_Dnmt3b"/>
    <property type="match status" value="1"/>
</dbReference>
<keyword evidence="7" id="KW-0479">Metal-binding</keyword>
<evidence type="ECO:0000256" key="12">
    <source>
        <dbReference type="SAM" id="MobiDB-lite"/>
    </source>
</evidence>
<proteinExistence type="inferred from homology"/>
<feature type="compositionally biased region" description="Basic and acidic residues" evidence="12">
    <location>
        <begin position="384"/>
        <end position="394"/>
    </location>
</feature>
<dbReference type="Gene3D" id="1.10.720.50">
    <property type="entry name" value="PWWP, helical domain"/>
    <property type="match status" value="1"/>
</dbReference>
<keyword evidence="10" id="KW-0539">Nucleus</keyword>
<dbReference type="InterPro" id="IPR001525">
    <property type="entry name" value="C5_MeTfrase"/>
</dbReference>
<evidence type="ECO:0000256" key="8">
    <source>
        <dbReference type="ARBA" id="ARBA00022771"/>
    </source>
</evidence>
<dbReference type="PROSITE" id="PS51533">
    <property type="entry name" value="ADD"/>
    <property type="match status" value="1"/>
</dbReference>
<dbReference type="Pfam" id="PF00855">
    <property type="entry name" value="PWWP"/>
    <property type="match status" value="1"/>
</dbReference>
<keyword evidence="9" id="KW-0862">Zinc</keyword>
<keyword evidence="6 11" id="KW-0949">S-adenosyl-L-methionine</keyword>
<feature type="compositionally biased region" description="Basic and acidic residues" evidence="12">
    <location>
        <begin position="204"/>
        <end position="215"/>
    </location>
</feature>
<feature type="active site" evidence="11">
    <location>
        <position position="628"/>
    </location>
</feature>
<protein>
    <recommendedName>
        <fullName evidence="2">DNA (cytosine-5-)-methyltransferase</fullName>
        <ecNumber evidence="2">2.1.1.37</ecNumber>
    </recommendedName>
</protein>
<dbReference type="RefSeq" id="XP_070328637.1">
    <property type="nucleotide sequence ID" value="XM_070472536.1"/>
</dbReference>
<feature type="compositionally biased region" description="Basic and acidic residues" evidence="12">
    <location>
        <begin position="23"/>
        <end position="35"/>
    </location>
</feature>
<feature type="compositionally biased region" description="Acidic residues" evidence="12">
    <location>
        <begin position="113"/>
        <end position="124"/>
    </location>
</feature>
<evidence type="ECO:0000256" key="10">
    <source>
        <dbReference type="ARBA" id="ARBA00023242"/>
    </source>
</evidence>
<dbReference type="InterPro" id="IPR029063">
    <property type="entry name" value="SAM-dependent_MTases_sf"/>
</dbReference>
<feature type="compositionally biased region" description="Polar residues" evidence="12">
    <location>
        <begin position="51"/>
        <end position="61"/>
    </location>
</feature>
<dbReference type="Pfam" id="PF21255">
    <property type="entry name" value="DNMT3_ADD_GATA1-like"/>
    <property type="match status" value="1"/>
</dbReference>
<dbReference type="InterPro" id="IPR000313">
    <property type="entry name" value="PWWP_dom"/>
</dbReference>
<keyword evidence="8" id="KW-0863">Zinc-finger</keyword>
<dbReference type="Pfam" id="PF17980">
    <property type="entry name" value="ADD_DNMT3"/>
    <property type="match status" value="1"/>
</dbReference>
<feature type="domain" description="PWWP" evidence="13">
    <location>
        <begin position="222"/>
        <end position="280"/>
    </location>
</feature>
<comment type="subcellular location">
    <subcellularLocation>
        <location evidence="1">Nucleus</location>
    </subcellularLocation>
</comment>
<dbReference type="PANTHER" id="PTHR23068">
    <property type="entry name" value="DNA CYTOSINE-5- -METHYLTRANSFERASE 3-RELATED"/>
    <property type="match status" value="1"/>
</dbReference>
<dbReference type="InterPro" id="IPR049554">
    <property type="entry name" value="DNMT3_ADD_PHD"/>
</dbReference>
<dbReference type="SUPFAM" id="SSF63748">
    <property type="entry name" value="Tudor/PWWP/MBT"/>
    <property type="match status" value="1"/>
</dbReference>
<dbReference type="Pfam" id="PF00145">
    <property type="entry name" value="DNA_methylase"/>
    <property type="match status" value="1"/>
</dbReference>
<keyword evidence="3" id="KW-0678">Repressor</keyword>
<reference evidence="15" key="1">
    <citation type="journal article" date="2022" name="J. Hered.">
        <title>A De Novo Chromosome-Level Genome Assembly of the White-Tailed Deer, Odocoileus Virginianus.</title>
        <authorList>
            <person name="London E.W."/>
            <person name="Roca A.L."/>
            <person name="Novakofski J.E."/>
            <person name="Mateus-Pinilla N.E."/>
        </authorList>
    </citation>
    <scope>NUCLEOTIDE SEQUENCE [LARGE SCALE GENOMIC DNA]</scope>
</reference>
<feature type="compositionally biased region" description="Basic and acidic residues" evidence="12">
    <location>
        <begin position="352"/>
        <end position="362"/>
    </location>
</feature>
<dbReference type="GeneID" id="110152406"/>
<dbReference type="Proteomes" id="UP001652640">
    <property type="component" value="Chromosome 9"/>
</dbReference>
<dbReference type="PANTHER" id="PTHR23068:SF9">
    <property type="entry name" value="DNA (CYTOSINE-5)-METHYLTRANSFERASE 3B"/>
    <property type="match status" value="1"/>
</dbReference>
<dbReference type="InterPro" id="IPR040552">
    <property type="entry name" value="DNMT3_ADD_GATA1-like"/>
</dbReference>
<feature type="region of interest" description="Disordered" evidence="12">
    <location>
        <begin position="18"/>
        <end position="215"/>
    </location>
</feature>
<evidence type="ECO:0000313" key="16">
    <source>
        <dbReference type="RefSeq" id="XP_070328637.1"/>
    </source>
</evidence>
<organism evidence="15 16">
    <name type="scientific">Odocoileus virginianus</name>
    <name type="common">White-tailed deer</name>
    <dbReference type="NCBI Taxonomy" id="9874"/>
    <lineage>
        <taxon>Eukaryota</taxon>
        <taxon>Metazoa</taxon>
        <taxon>Chordata</taxon>
        <taxon>Craniata</taxon>
        <taxon>Vertebrata</taxon>
        <taxon>Euteleostomi</taxon>
        <taxon>Mammalia</taxon>
        <taxon>Eutheria</taxon>
        <taxon>Laurasiatheria</taxon>
        <taxon>Artiodactyla</taxon>
        <taxon>Ruminantia</taxon>
        <taxon>Pecora</taxon>
        <taxon>Cervidae</taxon>
        <taxon>Odocoileinae</taxon>
        <taxon>Odocoileus</taxon>
    </lineage>
</organism>
<sequence>MRIKLATAKACVLQGDTCGVPETQRRREETMKGDTRQLNGEEDASRREDSILTNGGCSDQSSDSKDAPSPPILEAVSTPEIRGGRAGRGRRSSSRLSKREVSSLLSYTQDLTGDGDGEGEDGDGSDTPVMPKLFRETRTRPESPASLRRRTGSSAGTPWPSPASPYLTIDLTDEDVVPQSSSTPYARLAQDSQQESVETSQVDAEGRDADSTEYQDGKEFGIGDLVWGKIKGFSWWPAMVVSWKATSKRQAMSGMRWVQWFGDGKFSEIPADKLVALGLFSQHFNLATFNKLVSYRKAMYHALEKARIRAGKTFTSSPGDSLEDQLKPMLEWAHGGFKPTGVEGLKPNNKQPESKTRRRTADDSATSDYCPPPKRLKTNCYNNGKDRGEEDQSREQMASDVASNKGNLEDSCLSCGRKNPVSFHPLFEGGLCQTCRDRFLELFYMYDDDGYQSYCTVCCEGRELLLCSNTSCCRCFCVECLEVLVGAGTAAEAKLQEPWSCYMCLPQRCHGILRRRKDWSVRLQAFFTSDPGLEYEAPKLYPAIPANRRRPIRVLSLFDGIATGYLVLKELGIKVEKYVASEVCEESIAVGTVKHEGNIKYVNDVRNITKKNIEEWGPFDLVIGGSPCNDLSNVNPARKGLYEGTGRLFFEFYHLLNYTRPKEGEDRPFFWMFENVVAMKVGDKRDISRFLECNPVMIDAIKVSAAHRARYFWGNLPGMNRIFGFPVHYTDVSNMGRVARQKLLGRSWSVPVIRHLFAPLKDYFACE</sequence>
<dbReference type="CDD" id="cd20155">
    <property type="entry name" value="PWWP_DNMT3B"/>
    <property type="match status" value="1"/>
</dbReference>
<evidence type="ECO:0000313" key="15">
    <source>
        <dbReference type="Proteomes" id="UP001652640"/>
    </source>
</evidence>
<gene>
    <name evidence="16" type="primary">DNMT3B</name>
</gene>
<dbReference type="EC" id="2.1.1.37" evidence="2"/>
<dbReference type="InterPro" id="IPR011011">
    <property type="entry name" value="Znf_FYVE_PHD"/>
</dbReference>
<evidence type="ECO:0000256" key="9">
    <source>
        <dbReference type="ARBA" id="ARBA00022833"/>
    </source>
</evidence>
<keyword evidence="5 11" id="KW-0808">Transferase</keyword>
<dbReference type="InterPro" id="IPR025766">
    <property type="entry name" value="ADD"/>
</dbReference>
<dbReference type="PROSITE" id="PS51679">
    <property type="entry name" value="SAM_MT_C5"/>
    <property type="match status" value="1"/>
</dbReference>
<evidence type="ECO:0000256" key="11">
    <source>
        <dbReference type="PROSITE-ProRule" id="PRU01016"/>
    </source>
</evidence>
<dbReference type="SMART" id="SM00293">
    <property type="entry name" value="PWWP"/>
    <property type="match status" value="1"/>
</dbReference>
<name>A0ABM4ILE7_ODOVR</name>
<dbReference type="SUPFAM" id="SSF53335">
    <property type="entry name" value="S-adenosyl-L-methionine-dependent methyltransferases"/>
    <property type="match status" value="1"/>
</dbReference>
<evidence type="ECO:0000256" key="7">
    <source>
        <dbReference type="ARBA" id="ARBA00022723"/>
    </source>
</evidence>
<evidence type="ECO:0000259" key="14">
    <source>
        <dbReference type="PROSITE" id="PS51533"/>
    </source>
</evidence>
<dbReference type="InterPro" id="IPR018117">
    <property type="entry name" value="C5_DNA_meth_AS"/>
</dbReference>
<comment type="similarity">
    <text evidence="11">Belongs to the class I-like SAM-binding methyltransferase superfamily. C5-methyltransferase family.</text>
</comment>
<dbReference type="InterPro" id="IPR030488">
    <property type="entry name" value="DNMT3B_ADD"/>
</dbReference>
<dbReference type="InterPro" id="IPR050390">
    <property type="entry name" value="C5-Methyltransferase"/>
</dbReference>